<dbReference type="PANTHER" id="PTHR44591">
    <property type="entry name" value="STRESS RESPONSE REGULATOR PROTEIN 1"/>
    <property type="match status" value="1"/>
</dbReference>
<keyword evidence="1 2" id="KW-0597">Phosphoprotein</keyword>
<dbReference type="InterPro" id="IPR001789">
    <property type="entry name" value="Sig_transdc_resp-reg_receiver"/>
</dbReference>
<gene>
    <name evidence="4" type="ORF">WKW82_38750</name>
</gene>
<feature type="domain" description="Response regulatory" evidence="3">
    <location>
        <begin position="1"/>
        <end position="111"/>
    </location>
</feature>
<accession>A0ABU8WYL8</accession>
<feature type="modified residue" description="4-aspartylphosphate" evidence="2">
    <location>
        <position position="46"/>
    </location>
</feature>
<dbReference type="InterPro" id="IPR011006">
    <property type="entry name" value="CheY-like_superfamily"/>
</dbReference>
<dbReference type="RefSeq" id="WP_340348544.1">
    <property type="nucleotide sequence ID" value="NZ_JBBKZT010000052.1"/>
</dbReference>
<evidence type="ECO:0000313" key="4">
    <source>
        <dbReference type="EMBL" id="MEJ8852601.1"/>
    </source>
</evidence>
<keyword evidence="5" id="KW-1185">Reference proteome</keyword>
<dbReference type="Pfam" id="PF00072">
    <property type="entry name" value="Response_reg"/>
    <property type="match status" value="1"/>
</dbReference>
<dbReference type="PANTHER" id="PTHR44591:SF25">
    <property type="entry name" value="CHEMOTAXIS TWO-COMPONENT RESPONSE REGULATOR"/>
    <property type="match status" value="1"/>
</dbReference>
<dbReference type="SUPFAM" id="SSF52172">
    <property type="entry name" value="CheY-like"/>
    <property type="match status" value="1"/>
</dbReference>
<dbReference type="Proteomes" id="UP001385892">
    <property type="component" value="Unassembled WGS sequence"/>
</dbReference>
<dbReference type="PROSITE" id="PS50110">
    <property type="entry name" value="RESPONSE_REGULATORY"/>
    <property type="match status" value="1"/>
</dbReference>
<dbReference type="EMBL" id="JBBKZT010000052">
    <property type="protein sequence ID" value="MEJ8852601.1"/>
    <property type="molecule type" value="Genomic_DNA"/>
</dbReference>
<evidence type="ECO:0000259" key="3">
    <source>
        <dbReference type="PROSITE" id="PS50110"/>
    </source>
</evidence>
<evidence type="ECO:0000256" key="1">
    <source>
        <dbReference type="ARBA" id="ARBA00022553"/>
    </source>
</evidence>
<reference evidence="4 5" key="1">
    <citation type="submission" date="2024-03" db="EMBL/GenBank/DDBJ databases">
        <title>Novel species of the genus Variovorax.</title>
        <authorList>
            <person name="Liu Q."/>
            <person name="Xin Y.-H."/>
        </authorList>
    </citation>
    <scope>NUCLEOTIDE SEQUENCE [LARGE SCALE GENOMIC DNA]</scope>
    <source>
        <strain evidence="4 5">KACC 18900</strain>
    </source>
</reference>
<evidence type="ECO:0000256" key="2">
    <source>
        <dbReference type="PROSITE-ProRule" id="PRU00169"/>
    </source>
</evidence>
<dbReference type="Gene3D" id="3.40.50.2300">
    <property type="match status" value="1"/>
</dbReference>
<proteinExistence type="predicted"/>
<evidence type="ECO:0000313" key="5">
    <source>
        <dbReference type="Proteomes" id="UP001385892"/>
    </source>
</evidence>
<dbReference type="SMART" id="SM00448">
    <property type="entry name" value="REC"/>
    <property type="match status" value="1"/>
</dbReference>
<organism evidence="4 5">
    <name type="scientific">Variovorax rhizosphaerae</name>
    <dbReference type="NCBI Taxonomy" id="1836200"/>
    <lineage>
        <taxon>Bacteria</taxon>
        <taxon>Pseudomonadati</taxon>
        <taxon>Pseudomonadota</taxon>
        <taxon>Betaproteobacteria</taxon>
        <taxon>Burkholderiales</taxon>
        <taxon>Comamonadaceae</taxon>
        <taxon>Variovorax</taxon>
    </lineage>
</organism>
<sequence length="123" mass="13223">MDDDKALRTMLARLLRLDGYRVVTFATGEDFLASLNTCMPACAIIDVSMPGMSGLDINVCLRAENRSVPIVFMSGSVDDALERAARSASASRYLRKPFSANALIAAIRSALGAPHDDVDEPCD</sequence>
<dbReference type="InterPro" id="IPR050595">
    <property type="entry name" value="Bact_response_regulator"/>
</dbReference>
<protein>
    <submittedName>
        <fullName evidence="4">Response regulator</fullName>
    </submittedName>
</protein>
<comment type="caution">
    <text evidence="4">The sequence shown here is derived from an EMBL/GenBank/DDBJ whole genome shotgun (WGS) entry which is preliminary data.</text>
</comment>
<name>A0ABU8WYL8_9BURK</name>